<dbReference type="PANTHER" id="PTHR30346:SF28">
    <property type="entry name" value="HTH-TYPE TRANSCRIPTIONAL REGULATOR CYNR"/>
    <property type="match status" value="1"/>
</dbReference>
<organism evidence="7 8">
    <name type="scientific">Streptomyces spiramenti</name>
    <dbReference type="NCBI Taxonomy" id="2720606"/>
    <lineage>
        <taxon>Bacteria</taxon>
        <taxon>Bacillati</taxon>
        <taxon>Actinomycetota</taxon>
        <taxon>Actinomycetes</taxon>
        <taxon>Kitasatosporales</taxon>
        <taxon>Streptomycetaceae</taxon>
        <taxon>Streptomyces</taxon>
    </lineage>
</organism>
<reference evidence="7 8" key="1">
    <citation type="submission" date="2020-03" db="EMBL/GenBank/DDBJ databases">
        <title>Draft genome of Streptomyces sp. ventii, isolated from the Axial Seamount in the Pacific Ocean, and resequencing of the two type strains Streptomyces lonarensis strain NCL 716 and Streptomyces bohaiensis strain 11A07.</title>
        <authorList>
            <person name="Loughran R.M."/>
            <person name="Pfannmuller K.M."/>
            <person name="Wasson B.J."/>
            <person name="Deadmond M.C."/>
            <person name="Paddock B.E."/>
            <person name="Koyack M.J."/>
            <person name="Gallegos D.A."/>
            <person name="Mitchell E.A."/>
            <person name="Ushijima B."/>
            <person name="Saw J.H."/>
            <person name="Mcphail K.L."/>
            <person name="Videau P."/>
        </authorList>
    </citation>
    <scope>NUCLEOTIDE SEQUENCE [LARGE SCALE GENOMIC DNA]</scope>
    <source>
        <strain evidence="8">5675061</strain>
    </source>
</reference>
<evidence type="ECO:0000259" key="6">
    <source>
        <dbReference type="PROSITE" id="PS50931"/>
    </source>
</evidence>
<keyword evidence="3" id="KW-0238">DNA-binding</keyword>
<dbReference type="CDD" id="cd08434">
    <property type="entry name" value="PBP2_GltC_like"/>
    <property type="match status" value="1"/>
</dbReference>
<dbReference type="PRINTS" id="PR00039">
    <property type="entry name" value="HTHLYSR"/>
</dbReference>
<evidence type="ECO:0000256" key="3">
    <source>
        <dbReference type="ARBA" id="ARBA00023125"/>
    </source>
</evidence>
<feature type="region of interest" description="Disordered" evidence="5">
    <location>
        <begin position="1"/>
        <end position="26"/>
    </location>
</feature>
<dbReference type="EMBL" id="JAAVJB010000052">
    <property type="protein sequence ID" value="NJP66458.1"/>
    <property type="molecule type" value="Genomic_DNA"/>
</dbReference>
<dbReference type="RefSeq" id="WP_167932982.1">
    <property type="nucleotide sequence ID" value="NZ_JAAVJB010000052.1"/>
</dbReference>
<dbReference type="PANTHER" id="PTHR30346">
    <property type="entry name" value="TRANSCRIPTIONAL DUAL REGULATOR HCAR-RELATED"/>
    <property type="match status" value="1"/>
</dbReference>
<accession>A0ABX1AH33</accession>
<name>A0ABX1AH33_9ACTN</name>
<feature type="domain" description="HTH lysR-type" evidence="6">
    <location>
        <begin position="41"/>
        <end position="90"/>
    </location>
</feature>
<evidence type="ECO:0000256" key="5">
    <source>
        <dbReference type="SAM" id="MobiDB-lite"/>
    </source>
</evidence>
<protein>
    <submittedName>
        <fullName evidence="7">LysR family transcriptional regulator</fullName>
    </submittedName>
</protein>
<dbReference type="InterPro" id="IPR005119">
    <property type="entry name" value="LysR_subst-bd"/>
</dbReference>
<dbReference type="Proteomes" id="UP000746503">
    <property type="component" value="Unassembled WGS sequence"/>
</dbReference>
<feature type="compositionally biased region" description="Basic and acidic residues" evidence="5">
    <location>
        <begin position="1"/>
        <end position="11"/>
    </location>
</feature>
<gene>
    <name evidence="7" type="ORF">HCJ92_09190</name>
</gene>
<sequence>MSPAGNKKDNRVTTGSSGPSDSAGLGQESWASLLTPRLAQFAAVARHEHITRAAQELGVPQSTLSRATARLEEDLRISLLARHGRAVSLTPAGRAFARAVERALGEVERAAEVVRTDADPATGKVAFGFLHTMGPETVPALIREFRSDHPGIRFSLVQSYGEDMMERMREGELDLCLTSPIPDAPDLVTRRLALQRLRLVVPADHRLAGRRRVRLAEAAEESFVTLEPGYGLRKLTEKLCAQAGFTPRVAFEGEEAETLRGLVAAGLGVALLPPPTVPRPGVQELSVTAPAAVREIGVAWMAGHPDTQPVAAFKTFLLSRRDRVLAGSSEEPQVGGAPAGGA</sequence>
<dbReference type="Gene3D" id="3.40.190.10">
    <property type="entry name" value="Periplasmic binding protein-like II"/>
    <property type="match status" value="2"/>
</dbReference>
<dbReference type="InterPro" id="IPR036388">
    <property type="entry name" value="WH-like_DNA-bd_sf"/>
</dbReference>
<evidence type="ECO:0000256" key="4">
    <source>
        <dbReference type="ARBA" id="ARBA00023163"/>
    </source>
</evidence>
<proteinExistence type="inferred from homology"/>
<evidence type="ECO:0000313" key="8">
    <source>
        <dbReference type="Proteomes" id="UP000746503"/>
    </source>
</evidence>
<comment type="caution">
    <text evidence="7">The sequence shown here is derived from an EMBL/GenBank/DDBJ whole genome shotgun (WGS) entry which is preliminary data.</text>
</comment>
<keyword evidence="8" id="KW-1185">Reference proteome</keyword>
<dbReference type="Gene3D" id="1.10.10.10">
    <property type="entry name" value="Winged helix-like DNA-binding domain superfamily/Winged helix DNA-binding domain"/>
    <property type="match status" value="1"/>
</dbReference>
<dbReference type="Pfam" id="PF00126">
    <property type="entry name" value="HTH_1"/>
    <property type="match status" value="1"/>
</dbReference>
<dbReference type="Pfam" id="PF03466">
    <property type="entry name" value="LysR_substrate"/>
    <property type="match status" value="1"/>
</dbReference>
<keyword evidence="4" id="KW-0804">Transcription</keyword>
<evidence type="ECO:0000256" key="2">
    <source>
        <dbReference type="ARBA" id="ARBA00023015"/>
    </source>
</evidence>
<dbReference type="InterPro" id="IPR000847">
    <property type="entry name" value="LysR_HTH_N"/>
</dbReference>
<dbReference type="PROSITE" id="PS50931">
    <property type="entry name" value="HTH_LYSR"/>
    <property type="match status" value="1"/>
</dbReference>
<evidence type="ECO:0000313" key="7">
    <source>
        <dbReference type="EMBL" id="NJP66458.1"/>
    </source>
</evidence>
<keyword evidence="2" id="KW-0805">Transcription regulation</keyword>
<dbReference type="InterPro" id="IPR036390">
    <property type="entry name" value="WH_DNA-bd_sf"/>
</dbReference>
<evidence type="ECO:0000256" key="1">
    <source>
        <dbReference type="ARBA" id="ARBA00009437"/>
    </source>
</evidence>
<dbReference type="SUPFAM" id="SSF53850">
    <property type="entry name" value="Periplasmic binding protein-like II"/>
    <property type="match status" value="1"/>
</dbReference>
<dbReference type="SUPFAM" id="SSF46785">
    <property type="entry name" value="Winged helix' DNA-binding domain"/>
    <property type="match status" value="1"/>
</dbReference>
<comment type="similarity">
    <text evidence="1">Belongs to the LysR transcriptional regulatory family.</text>
</comment>